<proteinExistence type="predicted"/>
<accession>A0A1J5SZP3</accession>
<dbReference type="EMBL" id="MIYU01000021">
    <property type="protein sequence ID" value="OIR14050.1"/>
    <property type="molecule type" value="Genomic_DNA"/>
</dbReference>
<comment type="caution">
    <text evidence="2">The sequence shown here is derived from an EMBL/GenBank/DDBJ whole genome shotgun (WGS) entry which is preliminary data.</text>
</comment>
<dbReference type="PANTHER" id="PTHR38137:SF1">
    <property type="entry name" value="PRC-BARREL DOMAIN-CONTAINING PROTEIN"/>
    <property type="match status" value="1"/>
</dbReference>
<protein>
    <recommendedName>
        <fullName evidence="1">PRC-barrel domain-containing protein</fullName>
    </recommendedName>
</protein>
<organism evidence="2 3">
    <name type="scientific">Marine Group III euryarchaeote CG-Bathy1</name>
    <dbReference type="NCBI Taxonomy" id="1889001"/>
    <lineage>
        <taxon>Archaea</taxon>
        <taxon>Methanobacteriati</taxon>
        <taxon>Thermoplasmatota</taxon>
        <taxon>Thermoplasmata</taxon>
        <taxon>Candidatus Thermoprofundales</taxon>
    </lineage>
</organism>
<name>A0A1J5SZP3_9ARCH</name>
<dbReference type="Proteomes" id="UP000183815">
    <property type="component" value="Unassembled WGS sequence"/>
</dbReference>
<evidence type="ECO:0000313" key="2">
    <source>
        <dbReference type="EMBL" id="OIR14050.1"/>
    </source>
</evidence>
<dbReference type="PANTHER" id="PTHR38137">
    <property type="entry name" value="PRC-BARREL DOMAIN PROTEIN"/>
    <property type="match status" value="1"/>
</dbReference>
<dbReference type="InterPro" id="IPR027275">
    <property type="entry name" value="PRC-brl_dom"/>
</dbReference>
<evidence type="ECO:0000259" key="1">
    <source>
        <dbReference type="Pfam" id="PF05239"/>
    </source>
</evidence>
<reference evidence="2 3" key="1">
    <citation type="submission" date="2016-08" db="EMBL/GenBank/DDBJ databases">
        <title>New Insights into Marine Group III Euryarchaeota, from dark to light.</title>
        <authorList>
            <person name="Haro-Moreno J.M."/>
            <person name="Rodriguez-Valera F."/>
            <person name="Lopez-Garcia P."/>
            <person name="Moreira D."/>
            <person name="Martin-Cuadrado A.B."/>
        </authorList>
    </citation>
    <scope>NUCLEOTIDE SEQUENCE [LARGE SCALE GENOMIC DNA]</scope>
    <source>
        <strain evidence="2">CG-Bathy1</strain>
    </source>
</reference>
<gene>
    <name evidence="2" type="ORF">BEU04_03490</name>
</gene>
<dbReference type="SUPFAM" id="SSF50346">
    <property type="entry name" value="PRC-barrel domain"/>
    <property type="match status" value="1"/>
</dbReference>
<feature type="domain" description="PRC-barrel" evidence="1">
    <location>
        <begin position="4"/>
        <end position="77"/>
    </location>
</feature>
<evidence type="ECO:0000313" key="3">
    <source>
        <dbReference type="Proteomes" id="UP000183815"/>
    </source>
</evidence>
<sequence>MLHEASRIRKLAVFTREGTRLGMVHDVLFDTATRRVSALYITGTNKRKVPNGTNIIIPYRWVQDINDVVILKYFPDDLEEEEPDDEIEFE</sequence>
<dbReference type="InterPro" id="IPR011033">
    <property type="entry name" value="PRC_barrel-like_sf"/>
</dbReference>
<dbReference type="Pfam" id="PF05239">
    <property type="entry name" value="PRC"/>
    <property type="match status" value="1"/>
</dbReference>
<dbReference type="Gene3D" id="2.30.30.240">
    <property type="entry name" value="PRC-barrel domain"/>
    <property type="match status" value="1"/>
</dbReference>
<dbReference type="AlphaFoldDB" id="A0A1J5SZP3"/>